<accession>A0A1S1MXU1</accession>
<organism evidence="1 2">
    <name type="scientific">Pseudoalteromonas amylolytica</name>
    <dbReference type="NCBI Taxonomy" id="1859457"/>
    <lineage>
        <taxon>Bacteria</taxon>
        <taxon>Pseudomonadati</taxon>
        <taxon>Pseudomonadota</taxon>
        <taxon>Gammaproteobacteria</taxon>
        <taxon>Alteromonadales</taxon>
        <taxon>Pseudoalteromonadaceae</taxon>
        <taxon>Pseudoalteromonas</taxon>
    </lineage>
</organism>
<evidence type="ECO:0000313" key="2">
    <source>
        <dbReference type="Proteomes" id="UP000179786"/>
    </source>
</evidence>
<evidence type="ECO:0000313" key="1">
    <source>
        <dbReference type="EMBL" id="OHU91761.1"/>
    </source>
</evidence>
<comment type="caution">
    <text evidence="1">The sequence shown here is derived from an EMBL/GenBank/DDBJ whole genome shotgun (WGS) entry which is preliminary data.</text>
</comment>
<keyword evidence="2" id="KW-1185">Reference proteome</keyword>
<gene>
    <name evidence="1" type="ORF">BET10_08150</name>
</gene>
<sequence>MKITSKEEYEDAKLRLDFFIGVGYETLDDNEEAEFEALLDATAEYEGQHFNLVNIEIGL</sequence>
<dbReference type="Proteomes" id="UP000179786">
    <property type="component" value="Unassembled WGS sequence"/>
</dbReference>
<dbReference type="STRING" id="1859457.BET10_08150"/>
<name>A0A1S1MXU1_9GAMM</name>
<dbReference type="AlphaFoldDB" id="A0A1S1MXU1"/>
<dbReference type="RefSeq" id="WP_070984134.1">
    <property type="nucleotide sequence ID" value="NZ_MKJU01000024.1"/>
</dbReference>
<proteinExistence type="predicted"/>
<reference evidence="1 2" key="1">
    <citation type="submission" date="2016-09" db="EMBL/GenBank/DDBJ databases">
        <title>Pseudoalteromonas amylolytica sp. nov., isolated from the surface seawater.</title>
        <authorList>
            <person name="Wu Y.-H."/>
            <person name="Cheng H."/>
            <person name="Jin X.-B."/>
            <person name="Wang C.-S."/>
            <person name="Xu X.-W."/>
        </authorList>
    </citation>
    <scope>NUCLEOTIDE SEQUENCE [LARGE SCALE GENOMIC DNA]</scope>
    <source>
        <strain evidence="1 2">JW1</strain>
    </source>
</reference>
<protein>
    <submittedName>
        <fullName evidence="1">Uncharacterized protein</fullName>
    </submittedName>
</protein>
<dbReference type="EMBL" id="MKJU01000024">
    <property type="protein sequence ID" value="OHU91761.1"/>
    <property type="molecule type" value="Genomic_DNA"/>
</dbReference>